<proteinExistence type="inferred from homology"/>
<dbReference type="InterPro" id="IPR036188">
    <property type="entry name" value="FAD/NAD-bd_sf"/>
</dbReference>
<dbReference type="AlphaFoldDB" id="A0A9X3WFS8"/>
<comment type="caution">
    <text evidence="12">The sequence shown here is derived from an EMBL/GenBank/DDBJ whole genome shotgun (WGS) entry which is preliminary data.</text>
</comment>
<comment type="cofactor">
    <cofactor evidence="1 9">
        <name>FAD</name>
        <dbReference type="ChEBI" id="CHEBI:57692"/>
    </cofactor>
</comment>
<dbReference type="Gene3D" id="3.50.50.60">
    <property type="entry name" value="FAD/NAD(P)-binding domain"/>
    <property type="match status" value="1"/>
</dbReference>
<feature type="domain" description="Alpha-glycerophosphate oxidase C-terminal" evidence="11">
    <location>
        <begin position="403"/>
        <end position="529"/>
    </location>
</feature>
<dbReference type="Gene3D" id="3.30.9.10">
    <property type="entry name" value="D-Amino Acid Oxidase, subunit A, domain 2"/>
    <property type="match status" value="1"/>
</dbReference>
<dbReference type="PANTHER" id="PTHR11985">
    <property type="entry name" value="GLYCEROL-3-PHOSPHATE DEHYDROGENASE"/>
    <property type="match status" value="1"/>
</dbReference>
<protein>
    <recommendedName>
        <fullName evidence="9">Glycerol-3-phosphate dehydrogenase</fullName>
        <ecNumber evidence="9">1.1.5.3</ecNumber>
    </recommendedName>
</protein>
<keyword evidence="6" id="KW-0274">FAD</keyword>
<dbReference type="RefSeq" id="WP_272445653.1">
    <property type="nucleotide sequence ID" value="NZ_JAMQKC010000004.1"/>
</dbReference>
<comment type="pathway">
    <text evidence="2">Polyol metabolism; glycerol degradation via glycerol kinase pathway; glycerone phosphate from sn-glycerol 3-phosphate (aerobic route): step 1/1.</text>
</comment>
<evidence type="ECO:0000313" key="13">
    <source>
        <dbReference type="Proteomes" id="UP001145069"/>
    </source>
</evidence>
<evidence type="ECO:0000313" key="12">
    <source>
        <dbReference type="EMBL" id="MDC3416639.1"/>
    </source>
</evidence>
<dbReference type="InterPro" id="IPR031656">
    <property type="entry name" value="DAO_C"/>
</dbReference>
<dbReference type="Gene3D" id="1.10.8.870">
    <property type="entry name" value="Alpha-glycerophosphate oxidase, cap domain"/>
    <property type="match status" value="1"/>
</dbReference>
<keyword evidence="4 9" id="KW-0285">Flavoprotein</keyword>
<evidence type="ECO:0000259" key="10">
    <source>
        <dbReference type="Pfam" id="PF01266"/>
    </source>
</evidence>
<feature type="domain" description="FAD dependent oxidoreductase" evidence="10">
    <location>
        <begin position="21"/>
        <end position="345"/>
    </location>
</feature>
<dbReference type="GO" id="GO:0046168">
    <property type="term" value="P:glycerol-3-phosphate catabolic process"/>
    <property type="evidence" value="ECO:0007669"/>
    <property type="project" value="TreeGrafter"/>
</dbReference>
<keyword evidence="7 9" id="KW-0560">Oxidoreductase</keyword>
<evidence type="ECO:0000256" key="5">
    <source>
        <dbReference type="ARBA" id="ARBA00022798"/>
    </source>
</evidence>
<evidence type="ECO:0000256" key="2">
    <source>
        <dbReference type="ARBA" id="ARBA00004977"/>
    </source>
</evidence>
<dbReference type="InterPro" id="IPR000447">
    <property type="entry name" value="G3P_DH_FAD-dep"/>
</dbReference>
<keyword evidence="13" id="KW-1185">Reference proteome</keyword>
<dbReference type="Proteomes" id="UP001145069">
    <property type="component" value="Unassembled WGS sequence"/>
</dbReference>
<sequence>MLFSSLNRSQTYDKMENEELDLLVIGGGITGAGIALDAVTRGMKVAVIEKQDFAAGTSSRSTKLVHGGLRYLKQFEVKMVAEVGRERAVVYENGPHVTTPEWMMLPFYNGGTFGPLSTNLGLRVYDFLAGVKKSERRKMFNKSEALEREPLLNDKNLKGAGCYVEYKTDDARLTIEVMKKAVEKGALALNYASADKFHYKNGKLMGVEVKDQINGENRIISARYYVNATGPWVDTLREMDNSKQGKTLRLTKGIHLVFDQSSFPLKQAIYFDTPDGRMIFAIPRDGKTYVGTTDTVYEGDIAHPTMTMDDRDYLLKAIDSMFPQVNIRSKDIESSWAGLRPLIYEEGKDPSEISRKDEIFESESGLISIAGGKLTGYRKMAESVVDLVAKKVEKNEAKLFAKSSTKHLPISGGDVGGSKGFELFKSKTITQGKQLGFTEKEATEIVHRYGSNAMIIFEIYQEEKKQPKHLDLDPFVYALLRYAIDYELCYKPVDFFIRRTDALFFNINWVKQHQKVVIDYMSTVFNWSGYQINEYTNELNRMLYEAVNPEQGQTGETKEDQVL</sequence>
<evidence type="ECO:0000259" key="11">
    <source>
        <dbReference type="Pfam" id="PF16901"/>
    </source>
</evidence>
<dbReference type="InterPro" id="IPR038299">
    <property type="entry name" value="DAO_C_sf"/>
</dbReference>
<evidence type="ECO:0000256" key="6">
    <source>
        <dbReference type="ARBA" id="ARBA00022827"/>
    </source>
</evidence>
<evidence type="ECO:0000256" key="3">
    <source>
        <dbReference type="ARBA" id="ARBA00007330"/>
    </source>
</evidence>
<evidence type="ECO:0000256" key="1">
    <source>
        <dbReference type="ARBA" id="ARBA00001974"/>
    </source>
</evidence>
<dbReference type="EC" id="1.1.5.3" evidence="9"/>
<evidence type="ECO:0000256" key="9">
    <source>
        <dbReference type="RuleBase" id="RU361217"/>
    </source>
</evidence>
<reference evidence="12" key="1">
    <citation type="submission" date="2022-06" db="EMBL/GenBank/DDBJ databases">
        <title>Aquibacillus sp. a new bacterium isolated from soil saline samples.</title>
        <authorList>
            <person name="Galisteo C."/>
            <person name="De La Haba R."/>
            <person name="Sanchez-Porro C."/>
            <person name="Ventosa A."/>
        </authorList>
    </citation>
    <scope>NUCLEOTIDE SEQUENCE</scope>
    <source>
        <strain evidence="12">3ASR75-54</strain>
    </source>
</reference>
<dbReference type="InterPro" id="IPR006076">
    <property type="entry name" value="FAD-dep_OxRdtase"/>
</dbReference>
<evidence type="ECO:0000256" key="8">
    <source>
        <dbReference type="ARBA" id="ARBA00049055"/>
    </source>
</evidence>
<name>A0A9X3WFS8_9BACI</name>
<organism evidence="12 13">
    <name type="scientific">Aquibacillus salsiterrae</name>
    <dbReference type="NCBI Taxonomy" id="2950439"/>
    <lineage>
        <taxon>Bacteria</taxon>
        <taxon>Bacillati</taxon>
        <taxon>Bacillota</taxon>
        <taxon>Bacilli</taxon>
        <taxon>Bacillales</taxon>
        <taxon>Bacillaceae</taxon>
        <taxon>Aquibacillus</taxon>
    </lineage>
</organism>
<gene>
    <name evidence="12" type="ORF">NC799_06875</name>
</gene>
<evidence type="ECO:0000256" key="4">
    <source>
        <dbReference type="ARBA" id="ARBA00022630"/>
    </source>
</evidence>
<keyword evidence="5" id="KW-0319">Glycerol metabolism</keyword>
<accession>A0A9X3WFS8</accession>
<dbReference type="PANTHER" id="PTHR11985:SF35">
    <property type="entry name" value="ANAEROBIC GLYCEROL-3-PHOSPHATE DEHYDROGENASE SUBUNIT A"/>
    <property type="match status" value="1"/>
</dbReference>
<dbReference type="GO" id="GO:0009331">
    <property type="term" value="C:glycerol-3-phosphate dehydrogenase (FAD) complex"/>
    <property type="evidence" value="ECO:0007669"/>
    <property type="project" value="UniProtKB-UniRule"/>
</dbReference>
<comment type="similarity">
    <text evidence="3 9">Belongs to the FAD-dependent glycerol-3-phosphate dehydrogenase family.</text>
</comment>
<dbReference type="GO" id="GO:0006071">
    <property type="term" value="P:glycerol metabolic process"/>
    <property type="evidence" value="ECO:0007669"/>
    <property type="project" value="UniProtKB-KW"/>
</dbReference>
<dbReference type="Pfam" id="PF01266">
    <property type="entry name" value="DAO"/>
    <property type="match status" value="1"/>
</dbReference>
<dbReference type="GO" id="GO:0004368">
    <property type="term" value="F:glycerol-3-phosphate dehydrogenase (quinone) activity"/>
    <property type="evidence" value="ECO:0007669"/>
    <property type="project" value="UniProtKB-EC"/>
</dbReference>
<dbReference type="PRINTS" id="PR01001">
    <property type="entry name" value="FADG3PDH"/>
</dbReference>
<dbReference type="Pfam" id="PF16901">
    <property type="entry name" value="DAO_C"/>
    <property type="match status" value="1"/>
</dbReference>
<dbReference type="PROSITE" id="PS00978">
    <property type="entry name" value="FAD_G3PDH_2"/>
    <property type="match status" value="1"/>
</dbReference>
<dbReference type="EMBL" id="JAMQKC010000004">
    <property type="protein sequence ID" value="MDC3416639.1"/>
    <property type="molecule type" value="Genomic_DNA"/>
</dbReference>
<comment type="catalytic activity">
    <reaction evidence="8 9">
        <text>a quinone + sn-glycerol 3-phosphate = dihydroxyacetone phosphate + a quinol</text>
        <dbReference type="Rhea" id="RHEA:18977"/>
        <dbReference type="ChEBI" id="CHEBI:24646"/>
        <dbReference type="ChEBI" id="CHEBI:57597"/>
        <dbReference type="ChEBI" id="CHEBI:57642"/>
        <dbReference type="ChEBI" id="CHEBI:132124"/>
        <dbReference type="EC" id="1.1.5.3"/>
    </reaction>
</comment>
<dbReference type="SUPFAM" id="SSF54373">
    <property type="entry name" value="FAD-linked reductases, C-terminal domain"/>
    <property type="match status" value="1"/>
</dbReference>
<dbReference type="PROSITE" id="PS00977">
    <property type="entry name" value="FAD_G3PDH_1"/>
    <property type="match status" value="1"/>
</dbReference>
<dbReference type="SUPFAM" id="SSF51905">
    <property type="entry name" value="FAD/NAD(P)-binding domain"/>
    <property type="match status" value="1"/>
</dbReference>
<evidence type="ECO:0000256" key="7">
    <source>
        <dbReference type="ARBA" id="ARBA00023002"/>
    </source>
</evidence>